<evidence type="ECO:0000313" key="1">
    <source>
        <dbReference type="EMBL" id="KAF4617210.1"/>
    </source>
</evidence>
<comment type="caution">
    <text evidence="1">The sequence shown here is derived from an EMBL/GenBank/DDBJ whole genome shotgun (WGS) entry which is preliminary data.</text>
</comment>
<sequence>MQPSLSYPKNAHLVGQPIVSTQPVAGKAKHKTYRGVDFTRGVSMPANANAAHQLRAMRLRGAGAGRARSSVVTAAREYANVSRTLSAAHAR</sequence>
<organism evidence="1 2">
    <name type="scientific">Agrocybe pediades</name>
    <dbReference type="NCBI Taxonomy" id="84607"/>
    <lineage>
        <taxon>Eukaryota</taxon>
        <taxon>Fungi</taxon>
        <taxon>Dikarya</taxon>
        <taxon>Basidiomycota</taxon>
        <taxon>Agaricomycotina</taxon>
        <taxon>Agaricomycetes</taxon>
        <taxon>Agaricomycetidae</taxon>
        <taxon>Agaricales</taxon>
        <taxon>Agaricineae</taxon>
        <taxon>Strophariaceae</taxon>
        <taxon>Agrocybe</taxon>
    </lineage>
</organism>
<gene>
    <name evidence="1" type="ORF">D9613_006235</name>
</gene>
<proteinExistence type="predicted"/>
<dbReference type="EMBL" id="JAACJL010000030">
    <property type="protein sequence ID" value="KAF4617210.1"/>
    <property type="molecule type" value="Genomic_DNA"/>
</dbReference>
<dbReference type="Proteomes" id="UP000521872">
    <property type="component" value="Unassembled WGS sequence"/>
</dbReference>
<dbReference type="AlphaFoldDB" id="A0A8H4QTL9"/>
<name>A0A8H4QTL9_9AGAR</name>
<reference evidence="1 2" key="1">
    <citation type="submission" date="2019-12" db="EMBL/GenBank/DDBJ databases">
        <authorList>
            <person name="Floudas D."/>
            <person name="Bentzer J."/>
            <person name="Ahren D."/>
            <person name="Johansson T."/>
            <person name="Persson P."/>
            <person name="Tunlid A."/>
        </authorList>
    </citation>
    <scope>NUCLEOTIDE SEQUENCE [LARGE SCALE GENOMIC DNA]</scope>
    <source>
        <strain evidence="1 2">CBS 102.39</strain>
    </source>
</reference>
<protein>
    <submittedName>
        <fullName evidence="1">Uncharacterized protein</fullName>
    </submittedName>
</protein>
<keyword evidence="2" id="KW-1185">Reference proteome</keyword>
<evidence type="ECO:0000313" key="2">
    <source>
        <dbReference type="Proteomes" id="UP000521872"/>
    </source>
</evidence>
<accession>A0A8H4QTL9</accession>